<dbReference type="CDD" id="cd08071">
    <property type="entry name" value="MPN_DUF2466"/>
    <property type="match status" value="1"/>
</dbReference>
<evidence type="ECO:0000256" key="7">
    <source>
        <dbReference type="RuleBase" id="RU003797"/>
    </source>
</evidence>
<evidence type="ECO:0000256" key="3">
    <source>
        <dbReference type="ARBA" id="ARBA00022723"/>
    </source>
</evidence>
<keyword evidence="6" id="KW-0482">Metalloprotease</keyword>
<proteinExistence type="inferred from homology"/>
<dbReference type="SUPFAM" id="SSF102712">
    <property type="entry name" value="JAB1/MPN domain"/>
    <property type="match status" value="1"/>
</dbReference>
<keyword evidence="2" id="KW-0645">Protease</keyword>
<reference evidence="9 10" key="1">
    <citation type="submission" date="2019-08" db="EMBL/GenBank/DDBJ databases">
        <title>In-depth cultivation of the pig gut microbiome towards novel bacterial diversity and tailored functional studies.</title>
        <authorList>
            <person name="Wylensek D."/>
            <person name="Hitch T.C.A."/>
            <person name="Clavel T."/>
        </authorList>
    </citation>
    <scope>NUCLEOTIDE SEQUENCE [LARGE SCALE GENOMIC DNA]</scope>
    <source>
        <strain evidence="9 10">WCA-383-APC-5B</strain>
    </source>
</reference>
<evidence type="ECO:0000256" key="6">
    <source>
        <dbReference type="ARBA" id="ARBA00023049"/>
    </source>
</evidence>
<comment type="similarity">
    <text evidence="1 7">Belongs to the UPF0758 family.</text>
</comment>
<dbReference type="Gene3D" id="1.10.150.20">
    <property type="entry name" value="5' to 3' exonuclease, C-terminal subdomain"/>
    <property type="match status" value="1"/>
</dbReference>
<dbReference type="PROSITE" id="PS50249">
    <property type="entry name" value="MPN"/>
    <property type="match status" value="1"/>
</dbReference>
<dbReference type="InterPro" id="IPR020891">
    <property type="entry name" value="UPF0758_CS"/>
</dbReference>
<dbReference type="EMBL" id="VULX01000005">
    <property type="protein sequence ID" value="MSR90862.1"/>
    <property type="molecule type" value="Genomic_DNA"/>
</dbReference>
<dbReference type="InterPro" id="IPR010994">
    <property type="entry name" value="RuvA_2-like"/>
</dbReference>
<dbReference type="Proteomes" id="UP000460287">
    <property type="component" value="Unassembled WGS sequence"/>
</dbReference>
<accession>A0A7X2MXE9</accession>
<dbReference type="Pfam" id="PF04002">
    <property type="entry name" value="RadC"/>
    <property type="match status" value="1"/>
</dbReference>
<comment type="caution">
    <text evidence="9">The sequence shown here is derived from an EMBL/GenBank/DDBJ whole genome shotgun (WGS) entry which is preliminary data.</text>
</comment>
<dbReference type="GO" id="GO:0006508">
    <property type="term" value="P:proteolysis"/>
    <property type="evidence" value="ECO:0007669"/>
    <property type="project" value="UniProtKB-KW"/>
</dbReference>
<gene>
    <name evidence="9" type="ORF">FYJ33_05395</name>
</gene>
<dbReference type="PANTHER" id="PTHR30471">
    <property type="entry name" value="DNA REPAIR PROTEIN RADC"/>
    <property type="match status" value="1"/>
</dbReference>
<keyword evidence="10" id="KW-1185">Reference proteome</keyword>
<dbReference type="InterPro" id="IPR001405">
    <property type="entry name" value="UPF0758"/>
</dbReference>
<evidence type="ECO:0000313" key="9">
    <source>
        <dbReference type="EMBL" id="MSR90862.1"/>
    </source>
</evidence>
<evidence type="ECO:0000256" key="2">
    <source>
        <dbReference type="ARBA" id="ARBA00022670"/>
    </source>
</evidence>
<sequence length="226" mass="25449">MKNLKLQDIPKEERPQEKLYKYGAETLTDEELLAIILRNGTPEENVLFLSKRILAHFKTAGGILNASSDELMSIKGVKEAKAAQILSLCELCRRINRFKRSEIKISSPKDCAEIVMDEMKNLKQEELKVIMLNKKNVVIADRVVFIGSLDTSIVHPREIFKLAVSNSASSIIICHNHPSGSPEPSKEDINVTLRIKECGRIIGIELLDHLIIGYNKYISLKEKGII</sequence>
<dbReference type="Pfam" id="PF20582">
    <property type="entry name" value="UPF0758_N"/>
    <property type="match status" value="1"/>
</dbReference>
<keyword evidence="4" id="KW-0378">Hydrolase</keyword>
<organism evidence="9 10">
    <name type="scientific">Inconstantimicrobium porci</name>
    <dbReference type="NCBI Taxonomy" id="2652291"/>
    <lineage>
        <taxon>Bacteria</taxon>
        <taxon>Bacillati</taxon>
        <taxon>Bacillota</taxon>
        <taxon>Clostridia</taxon>
        <taxon>Eubacteriales</taxon>
        <taxon>Clostridiaceae</taxon>
        <taxon>Inconstantimicrobium</taxon>
    </lineage>
</organism>
<evidence type="ECO:0000259" key="8">
    <source>
        <dbReference type="PROSITE" id="PS50249"/>
    </source>
</evidence>
<dbReference type="NCBIfam" id="NF000642">
    <property type="entry name" value="PRK00024.1"/>
    <property type="match status" value="1"/>
</dbReference>
<dbReference type="InterPro" id="IPR025657">
    <property type="entry name" value="RadC_JAB"/>
</dbReference>
<dbReference type="PANTHER" id="PTHR30471:SF3">
    <property type="entry name" value="UPF0758 PROTEIN YEES-RELATED"/>
    <property type="match status" value="1"/>
</dbReference>
<name>A0A7X2MXE9_9CLOT</name>
<dbReference type="GO" id="GO:0046872">
    <property type="term" value="F:metal ion binding"/>
    <property type="evidence" value="ECO:0007669"/>
    <property type="project" value="UniProtKB-KW"/>
</dbReference>
<keyword evidence="5" id="KW-0862">Zinc</keyword>
<dbReference type="InterPro" id="IPR037518">
    <property type="entry name" value="MPN"/>
</dbReference>
<dbReference type="NCBIfam" id="TIGR00608">
    <property type="entry name" value="radc"/>
    <property type="match status" value="1"/>
</dbReference>
<evidence type="ECO:0000256" key="1">
    <source>
        <dbReference type="ARBA" id="ARBA00010243"/>
    </source>
</evidence>
<dbReference type="PROSITE" id="PS01302">
    <property type="entry name" value="UPF0758"/>
    <property type="match status" value="1"/>
</dbReference>
<feature type="domain" description="MPN" evidence="8">
    <location>
        <begin position="104"/>
        <end position="226"/>
    </location>
</feature>
<dbReference type="GO" id="GO:0008237">
    <property type="term" value="F:metallopeptidase activity"/>
    <property type="evidence" value="ECO:0007669"/>
    <property type="project" value="UniProtKB-KW"/>
</dbReference>
<dbReference type="Gene3D" id="3.40.140.10">
    <property type="entry name" value="Cytidine Deaminase, domain 2"/>
    <property type="match status" value="1"/>
</dbReference>
<dbReference type="RefSeq" id="WP_154530742.1">
    <property type="nucleotide sequence ID" value="NZ_JAQXTV010000084.1"/>
</dbReference>
<dbReference type="AlphaFoldDB" id="A0A7X2MXE9"/>
<dbReference type="InterPro" id="IPR046778">
    <property type="entry name" value="UPF0758_N"/>
</dbReference>
<dbReference type="SUPFAM" id="SSF47781">
    <property type="entry name" value="RuvA domain 2-like"/>
    <property type="match status" value="1"/>
</dbReference>
<protein>
    <submittedName>
        <fullName evidence="9">JAB domain-containing protein</fullName>
    </submittedName>
</protein>
<keyword evidence="3" id="KW-0479">Metal-binding</keyword>
<evidence type="ECO:0000256" key="4">
    <source>
        <dbReference type="ARBA" id="ARBA00022801"/>
    </source>
</evidence>
<evidence type="ECO:0000313" key="10">
    <source>
        <dbReference type="Proteomes" id="UP000460287"/>
    </source>
</evidence>
<evidence type="ECO:0000256" key="5">
    <source>
        <dbReference type="ARBA" id="ARBA00022833"/>
    </source>
</evidence>